<feature type="compositionally biased region" description="Polar residues" evidence="11">
    <location>
        <begin position="518"/>
        <end position="530"/>
    </location>
</feature>
<evidence type="ECO:0000256" key="9">
    <source>
        <dbReference type="ARBA" id="ARBA00023242"/>
    </source>
</evidence>
<dbReference type="InterPro" id="IPR023270">
    <property type="entry name" value="RCMT_NCL1"/>
</dbReference>
<keyword evidence="8 10" id="KW-0694">RNA-binding</keyword>
<dbReference type="SUPFAM" id="SSF53335">
    <property type="entry name" value="S-adenosyl-L-methionine-dependent methyltransferases"/>
    <property type="match status" value="1"/>
</dbReference>
<evidence type="ECO:0000256" key="2">
    <source>
        <dbReference type="ARBA" id="ARBA00012629"/>
    </source>
</evidence>
<dbReference type="GO" id="GO:0005737">
    <property type="term" value="C:cytoplasm"/>
    <property type="evidence" value="ECO:0007669"/>
    <property type="project" value="TreeGrafter"/>
</dbReference>
<dbReference type="Pfam" id="PF25376">
    <property type="entry name" value="Pre-PUA_NSUN2"/>
    <property type="match status" value="1"/>
</dbReference>
<feature type="binding site" evidence="10">
    <location>
        <position position="202"/>
    </location>
    <ligand>
        <name>S-adenosyl-L-methionine</name>
        <dbReference type="ChEBI" id="CHEBI:59789"/>
    </ligand>
</feature>
<dbReference type="GO" id="GO:0030488">
    <property type="term" value="P:tRNA methylation"/>
    <property type="evidence" value="ECO:0007669"/>
    <property type="project" value="UniProtKB-ARBA"/>
</dbReference>
<dbReference type="InterPro" id="IPR029063">
    <property type="entry name" value="SAM-dependent_MTases_sf"/>
</dbReference>
<name>A0AA36BQ90_OCTVU</name>
<evidence type="ECO:0000256" key="1">
    <source>
        <dbReference type="ARBA" id="ARBA00004123"/>
    </source>
</evidence>
<dbReference type="InterPro" id="IPR049560">
    <property type="entry name" value="MeTrfase_RsmB-F_NOP2_cat"/>
</dbReference>
<dbReference type="AlphaFoldDB" id="A0AA36BQ90"/>
<dbReference type="EC" id="2.1.1.203" evidence="2"/>
<evidence type="ECO:0000256" key="4">
    <source>
        <dbReference type="ARBA" id="ARBA00022603"/>
    </source>
</evidence>
<dbReference type="Proteomes" id="UP001162480">
    <property type="component" value="Chromosome 20"/>
</dbReference>
<dbReference type="PANTHER" id="PTHR22808">
    <property type="entry name" value="NCL1 YEAST -RELATED NOL1/NOP2/FMU SUN DOMAIN-CONTAINING"/>
    <property type="match status" value="1"/>
</dbReference>
<accession>A0AA36BQ90</accession>
<protein>
    <recommendedName>
        <fullName evidence="2">tRNA (cytosine(34)-C(5))-methyltransferase</fullName>
        <ecNumber evidence="2">2.1.1.203</ecNumber>
    </recommendedName>
</protein>
<evidence type="ECO:0000256" key="6">
    <source>
        <dbReference type="ARBA" id="ARBA00022691"/>
    </source>
</evidence>
<dbReference type="Pfam" id="PF01189">
    <property type="entry name" value="Methyltr_RsmB-F"/>
    <property type="match status" value="1"/>
</dbReference>
<evidence type="ECO:0000256" key="3">
    <source>
        <dbReference type="ARBA" id="ARBA00022555"/>
    </source>
</evidence>
<comment type="subcellular location">
    <subcellularLocation>
        <location evidence="1">Nucleus</location>
    </subcellularLocation>
</comment>
<evidence type="ECO:0000313" key="14">
    <source>
        <dbReference type="Proteomes" id="UP001162480"/>
    </source>
</evidence>
<dbReference type="GO" id="GO:0005634">
    <property type="term" value="C:nucleus"/>
    <property type="evidence" value="ECO:0007669"/>
    <property type="project" value="UniProtKB-SubCell"/>
</dbReference>
<comment type="similarity">
    <text evidence="10">Belongs to the class I-like SAM-binding methyltransferase superfamily. RsmB/NOP family.</text>
</comment>
<evidence type="ECO:0000256" key="10">
    <source>
        <dbReference type="PROSITE-ProRule" id="PRU01023"/>
    </source>
</evidence>
<evidence type="ECO:0000256" key="7">
    <source>
        <dbReference type="ARBA" id="ARBA00022694"/>
    </source>
</evidence>
<dbReference type="CDD" id="cd02440">
    <property type="entry name" value="AdoMet_MTases"/>
    <property type="match status" value="1"/>
</dbReference>
<dbReference type="PRINTS" id="PR02011">
    <property type="entry name" value="RCMTNCL1"/>
</dbReference>
<feature type="region of interest" description="Disordered" evidence="11">
    <location>
        <begin position="431"/>
        <end position="556"/>
    </location>
</feature>
<keyword evidence="5 10" id="KW-0808">Transferase</keyword>
<feature type="compositionally biased region" description="Basic and acidic residues" evidence="11">
    <location>
        <begin position="790"/>
        <end position="820"/>
    </location>
</feature>
<keyword evidence="9" id="KW-0539">Nucleus</keyword>
<organism evidence="13 14">
    <name type="scientific">Octopus vulgaris</name>
    <name type="common">Common octopus</name>
    <dbReference type="NCBI Taxonomy" id="6645"/>
    <lineage>
        <taxon>Eukaryota</taxon>
        <taxon>Metazoa</taxon>
        <taxon>Spiralia</taxon>
        <taxon>Lophotrochozoa</taxon>
        <taxon>Mollusca</taxon>
        <taxon>Cephalopoda</taxon>
        <taxon>Coleoidea</taxon>
        <taxon>Octopodiformes</taxon>
        <taxon>Octopoda</taxon>
        <taxon>Incirrata</taxon>
        <taxon>Octopodidae</taxon>
        <taxon>Octopus</taxon>
    </lineage>
</organism>
<evidence type="ECO:0000259" key="12">
    <source>
        <dbReference type="PROSITE" id="PS51686"/>
    </source>
</evidence>
<dbReference type="InterPro" id="IPR057285">
    <property type="entry name" value="Pre-PUA_NSUN2"/>
</dbReference>
<feature type="domain" description="SAM-dependent MTase RsmB/NOP-type" evidence="12">
    <location>
        <begin position="52"/>
        <end position="415"/>
    </location>
</feature>
<keyword evidence="14" id="KW-1185">Reference proteome</keyword>
<sequence>MGRCRTRRHYNKGNNRDKWQPKSYKLTVRHNELFQKYYQGLGIVPDGEWDQFYNHLKESLPVSFRFTGFKKQSRVLLNIIKTQYFEKLVDIESEDGKPIQPLKCMEWYPDELGWQLNFSRKEVRNNTALEKLHKFLISETESGNISRQEAVSMIPPILLDVKPHHKVLDLCAAPGSKTAQLIEFLHADENKTIPDGFVVANDVDNKRCYMMVHQVKRLQSPCCVVVNHDAATMPNLRMSPDSPDFVSYDRVLADVPCSGDGTLRKNLDVWDTWHPAHGPTLHGLQTRILKRGLELLAVGGRLVYSTCSFNPVENEAVVVDLLQRCEGALELVDVSEYLKGLKAMPGLLTWRCMSRSGDWYDKYEEVPPKLLSQLRPTMFPPSEEITKQFNLNRCLRVLPHHQNTGGFFIAVMMKKQQLPWLRQIAPTKDPFLKGHKFATDNSTEKKQDDANVSQSKTDDGQKKLPEEVPGGQSKTSEEGVVIEKTNTEVVSSDQNHNSEQVASSEDKNDEEMPDKSGGDSNASAVPQNSTDKAEATSQEKRKLENDRNQQVKKKQRTMGFKEDPFLFLKETDEVWPPIQKFFQLRADFPVNQLMYRSETGKKRTLYFVSKSMLDVVKNNYERVKIINVGVKMFGRSPSPLVPQCDFRINQEGLACLHQYFPLRRVTIAKEDVITLLGQENPYLSKLSDVCYKQVASLEPGSCIFIFDPTESDPQPECQLIFCGWKGKTSVRSFVGKHERSHYLRLCGVEFEDLHKETQAKTEQNTENVTDKVNDTAAVDGKDSEEEIEKEDAKKKVDKEEVKEEEEIKKEGVKKEKDCKDGLVGNDAPPEVMEVDAETPSSTKPSN</sequence>
<keyword evidence="4 10" id="KW-0489">Methyltransferase</keyword>
<dbReference type="Pfam" id="PF25378">
    <property type="entry name" value="PUA_NSUN2"/>
    <property type="match status" value="1"/>
</dbReference>
<keyword evidence="3" id="KW-0820">tRNA-binding</keyword>
<feature type="compositionally biased region" description="Basic and acidic residues" evidence="11">
    <location>
        <begin position="531"/>
        <end position="549"/>
    </location>
</feature>
<dbReference type="GO" id="GO:0016428">
    <property type="term" value="F:tRNA (cytidine-5-)-methyltransferase activity"/>
    <property type="evidence" value="ECO:0007669"/>
    <property type="project" value="InterPro"/>
</dbReference>
<dbReference type="EMBL" id="OX597833">
    <property type="protein sequence ID" value="CAI9737702.1"/>
    <property type="molecule type" value="Genomic_DNA"/>
</dbReference>
<evidence type="ECO:0000256" key="11">
    <source>
        <dbReference type="SAM" id="MobiDB-lite"/>
    </source>
</evidence>
<feature type="binding site" evidence="10">
    <location>
        <position position="254"/>
    </location>
    <ligand>
        <name>S-adenosyl-L-methionine</name>
        <dbReference type="ChEBI" id="CHEBI:59789"/>
    </ligand>
</feature>
<feature type="compositionally biased region" description="Basic and acidic residues" evidence="11">
    <location>
        <begin position="456"/>
        <end position="466"/>
    </location>
</feature>
<dbReference type="Gene3D" id="3.40.50.150">
    <property type="entry name" value="Vaccinia Virus protein VP39"/>
    <property type="match status" value="1"/>
</dbReference>
<dbReference type="InterPro" id="IPR001678">
    <property type="entry name" value="MeTrfase_RsmB-F_NOP2_dom"/>
</dbReference>
<gene>
    <name evidence="13" type="ORF">OCTVUL_1B007503</name>
</gene>
<evidence type="ECO:0000256" key="5">
    <source>
        <dbReference type="ARBA" id="ARBA00022679"/>
    </source>
</evidence>
<keyword evidence="6 10" id="KW-0949">S-adenosyl-L-methionine</keyword>
<feature type="binding site" evidence="10">
    <location>
        <position position="229"/>
    </location>
    <ligand>
        <name>S-adenosyl-L-methionine</name>
        <dbReference type="ChEBI" id="CHEBI:59789"/>
    </ligand>
</feature>
<evidence type="ECO:0000256" key="8">
    <source>
        <dbReference type="ARBA" id="ARBA00022884"/>
    </source>
</evidence>
<dbReference type="PROSITE" id="PS51686">
    <property type="entry name" value="SAM_MT_RSMB_NOP"/>
    <property type="match status" value="1"/>
</dbReference>
<feature type="region of interest" description="Disordered" evidence="11">
    <location>
        <begin position="757"/>
        <end position="846"/>
    </location>
</feature>
<feature type="binding site" evidence="10">
    <location>
        <begin position="171"/>
        <end position="177"/>
    </location>
    <ligand>
        <name>S-adenosyl-L-methionine</name>
        <dbReference type="ChEBI" id="CHEBI:59789"/>
    </ligand>
</feature>
<feature type="active site" description="Nucleophile" evidence="10">
    <location>
        <position position="307"/>
    </location>
</feature>
<dbReference type="PANTHER" id="PTHR22808:SF1">
    <property type="entry name" value="RNA CYTOSINE-C(5)-METHYLTRANSFERASE NSUN2-RELATED"/>
    <property type="match status" value="1"/>
</dbReference>
<reference evidence="13" key="1">
    <citation type="submission" date="2023-08" db="EMBL/GenBank/DDBJ databases">
        <authorList>
            <person name="Alioto T."/>
            <person name="Alioto T."/>
            <person name="Gomez Garrido J."/>
        </authorList>
    </citation>
    <scope>NUCLEOTIDE SEQUENCE</scope>
</reference>
<evidence type="ECO:0000313" key="13">
    <source>
        <dbReference type="EMBL" id="CAI9737702.1"/>
    </source>
</evidence>
<dbReference type="InterPro" id="IPR023267">
    <property type="entry name" value="RCMT"/>
</dbReference>
<proteinExistence type="inferred from homology"/>
<dbReference type="InterPro" id="IPR057286">
    <property type="entry name" value="PUA_NSUN2"/>
</dbReference>
<dbReference type="PRINTS" id="PR02008">
    <property type="entry name" value="RCMTFAMILY"/>
</dbReference>
<dbReference type="GO" id="GO:0000049">
    <property type="term" value="F:tRNA binding"/>
    <property type="evidence" value="ECO:0007669"/>
    <property type="project" value="UniProtKB-KW"/>
</dbReference>
<keyword evidence="7" id="KW-0819">tRNA processing</keyword>
<feature type="compositionally biased region" description="Polar residues" evidence="11">
    <location>
        <begin position="487"/>
        <end position="503"/>
    </location>
</feature>